<proteinExistence type="predicted"/>
<dbReference type="RefSeq" id="WP_087419803.1">
    <property type="nucleotide sequence ID" value="NZ_BMPA01000027.1"/>
</dbReference>
<feature type="domain" description="Putative beta-lactamase-inhibitor-like PepSY-like" evidence="2">
    <location>
        <begin position="82"/>
        <end position="147"/>
    </location>
</feature>
<reference evidence="3 5" key="2">
    <citation type="submission" date="2020-03" db="EMBL/GenBank/DDBJ databases">
        <title>Genomic Encyclopedia of Type Strains, Phase IV (KMG-IV): sequencing the most valuable type-strain genomes for metagenomic binning, comparative biology and taxonomic classification.</title>
        <authorList>
            <person name="Goeker M."/>
        </authorList>
    </citation>
    <scope>NUCLEOTIDE SEQUENCE [LARGE SCALE GENOMIC DNA]</scope>
    <source>
        <strain evidence="3 5">DSM 105722</strain>
    </source>
</reference>
<dbReference type="GeneID" id="86893790"/>
<dbReference type="EMBL" id="JAATLI010000005">
    <property type="protein sequence ID" value="NJC18104.1"/>
    <property type="molecule type" value="Genomic_DNA"/>
</dbReference>
<organism evidence="3 5">
    <name type="scientific">Butyricimonas paravirosa</name>
    <dbReference type="NCBI Taxonomy" id="1472417"/>
    <lineage>
        <taxon>Bacteria</taxon>
        <taxon>Pseudomonadati</taxon>
        <taxon>Bacteroidota</taxon>
        <taxon>Bacteroidia</taxon>
        <taxon>Bacteroidales</taxon>
        <taxon>Odoribacteraceae</taxon>
        <taxon>Butyricimonas</taxon>
    </lineage>
</organism>
<evidence type="ECO:0000313" key="3">
    <source>
        <dbReference type="EMBL" id="NJC18104.1"/>
    </source>
</evidence>
<dbReference type="Proteomes" id="UP001302374">
    <property type="component" value="Chromosome"/>
</dbReference>
<evidence type="ECO:0000256" key="1">
    <source>
        <dbReference type="SAM" id="SignalP"/>
    </source>
</evidence>
<keyword evidence="1" id="KW-0732">Signal</keyword>
<dbReference type="Gene3D" id="3.10.450.360">
    <property type="match status" value="1"/>
</dbReference>
<reference evidence="4 6" key="1">
    <citation type="submission" date="2019-09" db="EMBL/GenBank/DDBJ databases">
        <title>Butyricimonas paravirosa DSM 105722 (=214-4 = JCM 18677 = CCUG 65563).</title>
        <authorList>
            <person name="Le Roy T."/>
            <person name="Cani P.D."/>
        </authorList>
    </citation>
    <scope>NUCLEOTIDE SEQUENCE [LARGE SCALE GENOMIC DNA]</scope>
    <source>
        <strain evidence="4 6">DSM 105722</strain>
    </source>
</reference>
<feature type="signal peptide" evidence="1">
    <location>
        <begin position="1"/>
        <end position="19"/>
    </location>
</feature>
<feature type="domain" description="Putative beta-lactamase-inhibitor-like PepSY-like" evidence="2">
    <location>
        <begin position="21"/>
        <end position="77"/>
    </location>
</feature>
<protein>
    <recommendedName>
        <fullName evidence="2">Putative beta-lactamase-inhibitor-like PepSY-like domain-containing protein</fullName>
    </recommendedName>
</protein>
<dbReference type="Proteomes" id="UP000576368">
    <property type="component" value="Unassembled WGS sequence"/>
</dbReference>
<feature type="chain" id="PRO_5031449679" description="Putative beta-lactamase-inhibitor-like PepSY-like domain-containing protein" evidence="1">
    <location>
        <begin position="20"/>
        <end position="149"/>
    </location>
</feature>
<dbReference type="InterPro" id="IPR021533">
    <property type="entry name" value="PepSY-like"/>
</dbReference>
<gene>
    <name evidence="4" type="ORF">F1644_20800</name>
    <name evidence="3" type="ORF">GGR15_001721</name>
</gene>
<dbReference type="Pfam" id="PF11396">
    <property type="entry name" value="PepSY_like"/>
    <property type="match status" value="2"/>
</dbReference>
<name>A0A7X6BJ83_9BACT</name>
<evidence type="ECO:0000313" key="4">
    <source>
        <dbReference type="EMBL" id="WOF14541.1"/>
    </source>
</evidence>
<keyword evidence="6" id="KW-1185">Reference proteome</keyword>
<evidence type="ECO:0000313" key="6">
    <source>
        <dbReference type="Proteomes" id="UP001302374"/>
    </source>
</evidence>
<evidence type="ECO:0000259" key="2">
    <source>
        <dbReference type="Pfam" id="PF11396"/>
    </source>
</evidence>
<dbReference type="EMBL" id="CP043839">
    <property type="protein sequence ID" value="WOF14541.1"/>
    <property type="molecule type" value="Genomic_DNA"/>
</dbReference>
<dbReference type="AlphaFoldDB" id="A0A7X6BJ83"/>
<dbReference type="SUPFAM" id="SSF160574">
    <property type="entry name" value="BT0923-like"/>
    <property type="match status" value="1"/>
</dbReference>
<evidence type="ECO:0000313" key="5">
    <source>
        <dbReference type="Proteomes" id="UP000576368"/>
    </source>
</evidence>
<accession>A0A7X6BJ83</accession>
<sequence length="149" mass="17248">MKKFVLLLMICVLGIHVFAGDIDEAQVPKVVKECVKQAYPEVKKIKWDFEEDENVYEAEFEINDLEYKLEITPEGKIVYSKEDLTIESIPDVIKEYLKKNYEGYKIMGANKITKKGIVKYDVGIVGKNSYGHKRHHNIYFDAKGNVVKQ</sequence>